<dbReference type="RefSeq" id="WP_330135909.1">
    <property type="nucleotide sequence ID" value="NZ_JAUTXY010000014.1"/>
</dbReference>
<feature type="transmembrane region" description="Helical" evidence="1">
    <location>
        <begin position="65"/>
        <end position="88"/>
    </location>
</feature>
<dbReference type="Proteomes" id="UP001336020">
    <property type="component" value="Unassembled WGS sequence"/>
</dbReference>
<dbReference type="InterPro" id="IPR051599">
    <property type="entry name" value="Cell_Envelope_Assoc"/>
</dbReference>
<feature type="transmembrane region" description="Helical" evidence="1">
    <location>
        <begin position="329"/>
        <end position="350"/>
    </location>
</feature>
<protein>
    <submittedName>
        <fullName evidence="3">YdcF family protein</fullName>
    </submittedName>
</protein>
<keyword evidence="1" id="KW-1133">Transmembrane helix</keyword>
<gene>
    <name evidence="3" type="ORF">Q7514_24715</name>
</gene>
<dbReference type="PANTHER" id="PTHR30336:SF4">
    <property type="entry name" value="ENVELOPE BIOGENESIS FACTOR ELYC"/>
    <property type="match status" value="1"/>
</dbReference>
<organism evidence="3 4">
    <name type="scientific">Rhodococcus artemisiae</name>
    <dbReference type="NCBI Taxonomy" id="714159"/>
    <lineage>
        <taxon>Bacteria</taxon>
        <taxon>Bacillati</taxon>
        <taxon>Actinomycetota</taxon>
        <taxon>Actinomycetes</taxon>
        <taxon>Mycobacteriales</taxon>
        <taxon>Nocardiaceae</taxon>
        <taxon>Rhodococcus</taxon>
    </lineage>
</organism>
<feature type="domain" description="DUF218" evidence="2">
    <location>
        <begin position="171"/>
        <end position="317"/>
    </location>
</feature>
<feature type="transmembrane region" description="Helical" evidence="1">
    <location>
        <begin position="6"/>
        <end position="24"/>
    </location>
</feature>
<keyword evidence="1" id="KW-0472">Membrane</keyword>
<dbReference type="PANTHER" id="PTHR30336">
    <property type="entry name" value="INNER MEMBRANE PROTEIN, PROBABLE PERMEASE"/>
    <property type="match status" value="1"/>
</dbReference>
<accession>A0ABU7LGP0</accession>
<evidence type="ECO:0000256" key="1">
    <source>
        <dbReference type="SAM" id="Phobius"/>
    </source>
</evidence>
<dbReference type="InterPro" id="IPR003848">
    <property type="entry name" value="DUF218"/>
</dbReference>
<sequence length="363" mass="38704">MLIAVILFGVLALAMWSATGISIIREPRRPAHGMALIACLVATWVFTVLLVAWLSPESDTADIVIVGPLLLVILALLVGGITLLFNSYHVVRREGLRIPTLLPAVFGVFLLGVLVAAVATVFELGTGSSFWNIALVFVLVVIPIAMLVIQLFGFIAYSLVYRHLRVPNSADAVVVLGAGLARSRVTPLLASRIDKGIEALAAANESGGDPVLVMSGGQGSDEDISEAAAMTRYAIDAGVDERRIALEDTSTTTEQNLRNSTAILAGLGHPSPTLVVATSNFHVLRTASLTRDLGLDATVVGAPTAAYYLPAAFLREFVACLVHYRKANVICWAMLSLLLWAFLALLWYLADQQTEVVDAMIAS</sequence>
<evidence type="ECO:0000313" key="3">
    <source>
        <dbReference type="EMBL" id="MEE2060726.1"/>
    </source>
</evidence>
<proteinExistence type="predicted"/>
<feature type="transmembrane region" description="Helical" evidence="1">
    <location>
        <begin position="134"/>
        <end position="160"/>
    </location>
</feature>
<dbReference type="Gene3D" id="3.40.50.620">
    <property type="entry name" value="HUPs"/>
    <property type="match status" value="1"/>
</dbReference>
<evidence type="ECO:0000259" key="2">
    <source>
        <dbReference type="Pfam" id="PF02698"/>
    </source>
</evidence>
<dbReference type="EMBL" id="JAUTXY010000014">
    <property type="protein sequence ID" value="MEE2060726.1"/>
    <property type="molecule type" value="Genomic_DNA"/>
</dbReference>
<feature type="transmembrane region" description="Helical" evidence="1">
    <location>
        <begin position="100"/>
        <end position="122"/>
    </location>
</feature>
<keyword evidence="1" id="KW-0812">Transmembrane</keyword>
<evidence type="ECO:0000313" key="4">
    <source>
        <dbReference type="Proteomes" id="UP001336020"/>
    </source>
</evidence>
<feature type="transmembrane region" description="Helical" evidence="1">
    <location>
        <begin position="31"/>
        <end position="53"/>
    </location>
</feature>
<reference evidence="3 4" key="1">
    <citation type="submission" date="2023-07" db="EMBL/GenBank/DDBJ databases">
        <authorList>
            <person name="Girao M."/>
            <person name="Carvalho M.F."/>
        </authorList>
    </citation>
    <scope>NUCLEOTIDE SEQUENCE [LARGE SCALE GENOMIC DNA]</scope>
    <source>
        <strain evidence="3 4">YIM65754</strain>
    </source>
</reference>
<dbReference type="Pfam" id="PF02698">
    <property type="entry name" value="DUF218"/>
    <property type="match status" value="1"/>
</dbReference>
<dbReference type="CDD" id="cd06259">
    <property type="entry name" value="YdcF-like"/>
    <property type="match status" value="1"/>
</dbReference>
<name>A0ABU7LGP0_9NOCA</name>
<dbReference type="InterPro" id="IPR014729">
    <property type="entry name" value="Rossmann-like_a/b/a_fold"/>
</dbReference>
<keyword evidence="4" id="KW-1185">Reference proteome</keyword>
<comment type="caution">
    <text evidence="3">The sequence shown here is derived from an EMBL/GenBank/DDBJ whole genome shotgun (WGS) entry which is preliminary data.</text>
</comment>